<feature type="non-terminal residue" evidence="2">
    <location>
        <position position="1"/>
    </location>
</feature>
<organism evidence="2 3">
    <name type="scientific">Kipferlia bialata</name>
    <dbReference type="NCBI Taxonomy" id="797122"/>
    <lineage>
        <taxon>Eukaryota</taxon>
        <taxon>Metamonada</taxon>
        <taxon>Carpediemonas-like organisms</taxon>
        <taxon>Kipferlia</taxon>
    </lineage>
</organism>
<dbReference type="EMBL" id="BDIP01009930">
    <property type="protein sequence ID" value="GIQ92535.1"/>
    <property type="molecule type" value="Genomic_DNA"/>
</dbReference>
<feature type="compositionally biased region" description="Polar residues" evidence="1">
    <location>
        <begin position="1"/>
        <end position="14"/>
    </location>
</feature>
<feature type="compositionally biased region" description="Low complexity" evidence="1">
    <location>
        <begin position="17"/>
        <end position="27"/>
    </location>
</feature>
<evidence type="ECO:0000256" key="1">
    <source>
        <dbReference type="SAM" id="MobiDB-lite"/>
    </source>
</evidence>
<protein>
    <submittedName>
        <fullName evidence="2">Uncharacterized protein</fullName>
    </submittedName>
</protein>
<feature type="compositionally biased region" description="Acidic residues" evidence="1">
    <location>
        <begin position="42"/>
        <end position="51"/>
    </location>
</feature>
<sequence>YGDSLVASSASTAKRQAPSAAASGGLDLSAFGLNFTSVQEDAYVDSEGEDSDMSHSAESEMSDSESSEGDLREHNEADMARQRIMQRERQREAQQPQQMD</sequence>
<reference evidence="2 3" key="1">
    <citation type="journal article" date="2018" name="PLoS ONE">
        <title>The draft genome of Kipferlia bialata reveals reductive genome evolution in fornicate parasites.</title>
        <authorList>
            <person name="Tanifuji G."/>
            <person name="Takabayashi S."/>
            <person name="Kume K."/>
            <person name="Takagi M."/>
            <person name="Nakayama T."/>
            <person name="Kamikawa R."/>
            <person name="Inagaki Y."/>
            <person name="Hashimoto T."/>
        </authorList>
    </citation>
    <scope>NUCLEOTIDE SEQUENCE [LARGE SCALE GENOMIC DNA]</scope>
    <source>
        <strain evidence="2">NY0173</strain>
    </source>
</reference>
<proteinExistence type="predicted"/>
<evidence type="ECO:0000313" key="3">
    <source>
        <dbReference type="Proteomes" id="UP000265618"/>
    </source>
</evidence>
<feature type="region of interest" description="Disordered" evidence="1">
    <location>
        <begin position="1"/>
        <end position="27"/>
    </location>
</feature>
<feature type="region of interest" description="Disordered" evidence="1">
    <location>
        <begin position="41"/>
        <end position="100"/>
    </location>
</feature>
<evidence type="ECO:0000313" key="2">
    <source>
        <dbReference type="EMBL" id="GIQ92535.1"/>
    </source>
</evidence>
<feature type="compositionally biased region" description="Basic and acidic residues" evidence="1">
    <location>
        <begin position="69"/>
        <end position="92"/>
    </location>
</feature>
<accession>A0A9K3GRY2</accession>
<gene>
    <name evidence="2" type="ORF">KIPB_016362</name>
</gene>
<comment type="caution">
    <text evidence="2">The sequence shown here is derived from an EMBL/GenBank/DDBJ whole genome shotgun (WGS) entry which is preliminary data.</text>
</comment>
<feature type="non-terminal residue" evidence="2">
    <location>
        <position position="100"/>
    </location>
</feature>
<dbReference type="Proteomes" id="UP000265618">
    <property type="component" value="Unassembled WGS sequence"/>
</dbReference>
<keyword evidence="3" id="KW-1185">Reference proteome</keyword>
<name>A0A9K3GRY2_9EUKA</name>
<dbReference type="AlphaFoldDB" id="A0A9K3GRY2"/>